<evidence type="ECO:0000256" key="10">
    <source>
        <dbReference type="ARBA" id="ARBA00044770"/>
    </source>
</evidence>
<dbReference type="EMBL" id="VSSQ01051691">
    <property type="protein sequence ID" value="MPN05784.1"/>
    <property type="molecule type" value="Genomic_DNA"/>
</dbReference>
<dbReference type="GO" id="GO:0008955">
    <property type="term" value="F:peptidoglycan glycosyltransferase activity"/>
    <property type="evidence" value="ECO:0007669"/>
    <property type="project" value="UniProtKB-EC"/>
</dbReference>
<dbReference type="PANTHER" id="PTHR30474">
    <property type="entry name" value="CELL CYCLE PROTEIN"/>
    <property type="match status" value="1"/>
</dbReference>
<keyword evidence="5" id="KW-0133">Cell shape</keyword>
<comment type="catalytic activity">
    <reaction evidence="11">
        <text>[GlcNAc-(1-&gt;4)-Mur2Ac(oyl-L-Ala-gamma-D-Glu-L-Lys-D-Ala-D-Ala)](n)-di-trans,octa-cis-undecaprenyl diphosphate + beta-D-GlcNAc-(1-&gt;4)-Mur2Ac(oyl-L-Ala-gamma-D-Glu-L-Lys-D-Ala-D-Ala)-di-trans,octa-cis-undecaprenyl diphosphate = [GlcNAc-(1-&gt;4)-Mur2Ac(oyl-L-Ala-gamma-D-Glu-L-Lys-D-Ala-D-Ala)](n+1)-di-trans,octa-cis-undecaprenyl diphosphate + di-trans,octa-cis-undecaprenyl diphosphate + H(+)</text>
        <dbReference type="Rhea" id="RHEA:23708"/>
        <dbReference type="Rhea" id="RHEA-COMP:9602"/>
        <dbReference type="Rhea" id="RHEA-COMP:9603"/>
        <dbReference type="ChEBI" id="CHEBI:15378"/>
        <dbReference type="ChEBI" id="CHEBI:58405"/>
        <dbReference type="ChEBI" id="CHEBI:60033"/>
        <dbReference type="ChEBI" id="CHEBI:78435"/>
        <dbReference type="EC" id="2.4.99.28"/>
    </reaction>
</comment>
<keyword evidence="2" id="KW-0328">Glycosyltransferase</keyword>
<evidence type="ECO:0000256" key="11">
    <source>
        <dbReference type="ARBA" id="ARBA00049902"/>
    </source>
</evidence>
<dbReference type="GO" id="GO:0051301">
    <property type="term" value="P:cell division"/>
    <property type="evidence" value="ECO:0007669"/>
    <property type="project" value="InterPro"/>
</dbReference>
<feature type="transmembrane region" description="Helical" evidence="12">
    <location>
        <begin position="164"/>
        <end position="185"/>
    </location>
</feature>
<dbReference type="PANTHER" id="PTHR30474:SF2">
    <property type="entry name" value="PEPTIDOGLYCAN GLYCOSYLTRANSFERASE FTSW-RELATED"/>
    <property type="match status" value="1"/>
</dbReference>
<dbReference type="GO" id="GO:0032153">
    <property type="term" value="C:cell division site"/>
    <property type="evidence" value="ECO:0007669"/>
    <property type="project" value="TreeGrafter"/>
</dbReference>
<feature type="transmembrane region" description="Helical" evidence="12">
    <location>
        <begin position="131"/>
        <end position="152"/>
    </location>
</feature>
<dbReference type="Pfam" id="PF01098">
    <property type="entry name" value="FTSW_RODA_SPOVE"/>
    <property type="match status" value="1"/>
</dbReference>
<evidence type="ECO:0000256" key="7">
    <source>
        <dbReference type="ARBA" id="ARBA00022989"/>
    </source>
</evidence>
<keyword evidence="7 12" id="KW-1133">Transmembrane helix</keyword>
<sequence>MSAAQLTLDQLPADAVPDVVESATAPAGWNVGRILVRGLSLFAFVAFWQVAAQYRLHLGIVTFQNVPAPSEVLPALWNLLQSPKVVDHVLNSLYRVFGGFIGATLILLIFAALIWRGYYIALHANDKFGTLLAAGITTQIAVQVVINLFVVTGLCPVTGASLPFFSYGGTALLIQLAEMGILLAISRRMPAPKEG</sequence>
<evidence type="ECO:0000256" key="5">
    <source>
        <dbReference type="ARBA" id="ARBA00022960"/>
    </source>
</evidence>
<evidence type="ECO:0000256" key="2">
    <source>
        <dbReference type="ARBA" id="ARBA00022676"/>
    </source>
</evidence>
<keyword evidence="8 12" id="KW-0472">Membrane</keyword>
<keyword evidence="4 12" id="KW-0812">Transmembrane</keyword>
<protein>
    <recommendedName>
        <fullName evidence="10">peptidoglycan glycosyltransferase</fullName>
        <ecNumber evidence="10">2.4.99.28</ecNumber>
    </recommendedName>
    <alternativeName>
        <fullName evidence="9">Peptidoglycan polymerase</fullName>
    </alternativeName>
</protein>
<dbReference type="InterPro" id="IPR001182">
    <property type="entry name" value="FtsW/RodA"/>
</dbReference>
<feature type="transmembrane region" description="Helical" evidence="12">
    <location>
        <begin position="96"/>
        <end position="119"/>
    </location>
</feature>
<evidence type="ECO:0000256" key="4">
    <source>
        <dbReference type="ARBA" id="ARBA00022692"/>
    </source>
</evidence>
<reference evidence="13" key="1">
    <citation type="submission" date="2019-08" db="EMBL/GenBank/DDBJ databases">
        <authorList>
            <person name="Kucharzyk K."/>
            <person name="Murdoch R.W."/>
            <person name="Higgins S."/>
            <person name="Loffler F."/>
        </authorList>
    </citation>
    <scope>NUCLEOTIDE SEQUENCE</scope>
</reference>
<evidence type="ECO:0000256" key="6">
    <source>
        <dbReference type="ARBA" id="ARBA00022984"/>
    </source>
</evidence>
<comment type="subcellular location">
    <subcellularLocation>
        <location evidence="1">Membrane</location>
        <topology evidence="1">Multi-pass membrane protein</topology>
    </subcellularLocation>
</comment>
<keyword evidence="6" id="KW-0573">Peptidoglycan synthesis</keyword>
<accession>A0A645EZG3</accession>
<name>A0A645EZG3_9ZZZZ</name>
<dbReference type="AlphaFoldDB" id="A0A645EZG3"/>
<evidence type="ECO:0000256" key="3">
    <source>
        <dbReference type="ARBA" id="ARBA00022679"/>
    </source>
</evidence>
<gene>
    <name evidence="13" type="primary">ftsW_59</name>
    <name evidence="13" type="ORF">SDC9_153037</name>
</gene>
<dbReference type="EC" id="2.4.99.28" evidence="10"/>
<proteinExistence type="predicted"/>
<dbReference type="GO" id="GO:0008360">
    <property type="term" value="P:regulation of cell shape"/>
    <property type="evidence" value="ECO:0007669"/>
    <property type="project" value="UniProtKB-KW"/>
</dbReference>
<evidence type="ECO:0000256" key="8">
    <source>
        <dbReference type="ARBA" id="ARBA00023136"/>
    </source>
</evidence>
<dbReference type="GO" id="GO:0015648">
    <property type="term" value="F:lipid-linked peptidoglycan transporter activity"/>
    <property type="evidence" value="ECO:0007669"/>
    <property type="project" value="TreeGrafter"/>
</dbReference>
<dbReference type="GO" id="GO:0005886">
    <property type="term" value="C:plasma membrane"/>
    <property type="evidence" value="ECO:0007669"/>
    <property type="project" value="TreeGrafter"/>
</dbReference>
<organism evidence="13">
    <name type="scientific">bioreactor metagenome</name>
    <dbReference type="NCBI Taxonomy" id="1076179"/>
    <lineage>
        <taxon>unclassified sequences</taxon>
        <taxon>metagenomes</taxon>
        <taxon>ecological metagenomes</taxon>
    </lineage>
</organism>
<comment type="caution">
    <text evidence="13">The sequence shown here is derived from an EMBL/GenBank/DDBJ whole genome shotgun (WGS) entry which is preliminary data.</text>
</comment>
<keyword evidence="3" id="KW-0808">Transferase</keyword>
<evidence type="ECO:0000256" key="1">
    <source>
        <dbReference type="ARBA" id="ARBA00004141"/>
    </source>
</evidence>
<feature type="transmembrane region" description="Helical" evidence="12">
    <location>
        <begin position="34"/>
        <end position="51"/>
    </location>
</feature>
<dbReference type="GO" id="GO:0009252">
    <property type="term" value="P:peptidoglycan biosynthetic process"/>
    <property type="evidence" value="ECO:0007669"/>
    <property type="project" value="UniProtKB-KW"/>
</dbReference>
<evidence type="ECO:0000313" key="13">
    <source>
        <dbReference type="EMBL" id="MPN05784.1"/>
    </source>
</evidence>
<evidence type="ECO:0000256" key="12">
    <source>
        <dbReference type="SAM" id="Phobius"/>
    </source>
</evidence>
<evidence type="ECO:0000256" key="9">
    <source>
        <dbReference type="ARBA" id="ARBA00032370"/>
    </source>
</evidence>